<sequence length="538" mass="57744">MTLGRRCATVAPGLFQQRIHMPQTDPSTKLLATLLDAAVDAVIIADAEGRMIRVNQAACALFGYERDEMAGAKLDMLMPDTYAIRHSDAVRHHIKTGETRIIGKGRDLEGLRKDGSIFPLHLSVGRSTIDGEPMFVGIMHDLTRRKAMEEALVVAQRMEALGQLTGGVAHDFNNLLTVIVGNLELLEASLEEERDRSLIHEALGAAELGSSLIGKLLALGRRSHLKPERLDVNEAVRSTLSILGRTLGPNIRVSTSLAEDIWIVEADDAQLQTALINLAINAQDAMLEGGNIVIRTSNVMIDDNFVAHEIDLARGNYVRISVTDNGSGMTADVVRRAFEPFFTTKAAAKGTGLGLSMVYGFARQSGGHATLYSEAGLGTTASLYFPAVGGSSKGSGSPEGAQGDVAVEPGSGETILVVEDDAAIRRLSVARLEAMGYRVVEAANADEALAVLVRHPETAALFADIVMPGEMNGIDLARRVRTEHPEIAILLTSGFSGDLIHPQNGFTTSFQLLNKPYRQSELANRLRILLSGRADLTG</sequence>
<dbReference type="GO" id="GO:0005524">
    <property type="term" value="F:ATP binding"/>
    <property type="evidence" value="ECO:0007669"/>
    <property type="project" value="UniProtKB-KW"/>
</dbReference>
<dbReference type="NCBIfam" id="TIGR00229">
    <property type="entry name" value="sensory_box"/>
    <property type="match status" value="1"/>
</dbReference>
<dbReference type="SUPFAM" id="SSF52172">
    <property type="entry name" value="CheY-like"/>
    <property type="match status" value="1"/>
</dbReference>
<dbReference type="InterPro" id="IPR004358">
    <property type="entry name" value="Sig_transdc_His_kin-like_C"/>
</dbReference>
<evidence type="ECO:0000256" key="5">
    <source>
        <dbReference type="ARBA" id="ARBA00022741"/>
    </source>
</evidence>
<dbReference type="InterPro" id="IPR036890">
    <property type="entry name" value="HATPase_C_sf"/>
</dbReference>
<dbReference type="FunFam" id="3.30.450.20:FF:000060">
    <property type="entry name" value="Sensor protein FixL"/>
    <property type="match status" value="1"/>
</dbReference>
<evidence type="ECO:0000256" key="8">
    <source>
        <dbReference type="ARBA" id="ARBA00059827"/>
    </source>
</evidence>
<evidence type="ECO:0000256" key="10">
    <source>
        <dbReference type="PROSITE-ProRule" id="PRU00169"/>
    </source>
</evidence>
<evidence type="ECO:0000256" key="2">
    <source>
        <dbReference type="ARBA" id="ARBA00012438"/>
    </source>
</evidence>
<protein>
    <recommendedName>
        <fullName evidence="9">Sensor protein FixL</fullName>
        <ecNumber evidence="2">2.7.13.3</ecNumber>
    </recommendedName>
</protein>
<feature type="domain" description="Histidine kinase" evidence="11">
    <location>
        <begin position="167"/>
        <end position="389"/>
    </location>
</feature>
<dbReference type="InterPro" id="IPR003661">
    <property type="entry name" value="HisK_dim/P_dom"/>
</dbReference>
<dbReference type="Gene3D" id="3.40.50.2300">
    <property type="match status" value="1"/>
</dbReference>
<dbReference type="SUPFAM" id="SSF55874">
    <property type="entry name" value="ATPase domain of HSP90 chaperone/DNA topoisomerase II/histidine kinase"/>
    <property type="match status" value="1"/>
</dbReference>
<dbReference type="PROSITE" id="PS50112">
    <property type="entry name" value="PAS"/>
    <property type="match status" value="1"/>
</dbReference>
<organism evidence="14 15">
    <name type="scientific">Albidovulum aquaemixtae</name>
    <dbReference type="NCBI Taxonomy" id="1542388"/>
    <lineage>
        <taxon>Bacteria</taxon>
        <taxon>Pseudomonadati</taxon>
        <taxon>Pseudomonadota</taxon>
        <taxon>Alphaproteobacteria</taxon>
        <taxon>Rhodobacterales</taxon>
        <taxon>Paracoccaceae</taxon>
        <taxon>Albidovulum</taxon>
    </lineage>
</organism>
<keyword evidence="4" id="KW-0808">Transferase</keyword>
<evidence type="ECO:0000256" key="7">
    <source>
        <dbReference type="ARBA" id="ARBA00022840"/>
    </source>
</evidence>
<dbReference type="SMART" id="SM00388">
    <property type="entry name" value="HisKA"/>
    <property type="match status" value="1"/>
</dbReference>
<dbReference type="InterPro" id="IPR005467">
    <property type="entry name" value="His_kinase_dom"/>
</dbReference>
<dbReference type="SUPFAM" id="SSF47384">
    <property type="entry name" value="Homodimeric domain of signal transducing histidine kinase"/>
    <property type="match status" value="1"/>
</dbReference>
<dbReference type="PRINTS" id="PR00344">
    <property type="entry name" value="BCTRLSENSOR"/>
</dbReference>
<evidence type="ECO:0000256" key="9">
    <source>
        <dbReference type="ARBA" id="ARBA00070616"/>
    </source>
</evidence>
<evidence type="ECO:0000256" key="1">
    <source>
        <dbReference type="ARBA" id="ARBA00000085"/>
    </source>
</evidence>
<evidence type="ECO:0000256" key="3">
    <source>
        <dbReference type="ARBA" id="ARBA00022553"/>
    </source>
</evidence>
<proteinExistence type="predicted"/>
<dbReference type="SUPFAM" id="SSF55785">
    <property type="entry name" value="PYP-like sensor domain (PAS domain)"/>
    <property type="match status" value="1"/>
</dbReference>
<dbReference type="Gene3D" id="1.10.287.130">
    <property type="match status" value="1"/>
</dbReference>
<evidence type="ECO:0000259" key="12">
    <source>
        <dbReference type="PROSITE" id="PS50110"/>
    </source>
</evidence>
<evidence type="ECO:0000313" key="15">
    <source>
        <dbReference type="Proteomes" id="UP000244924"/>
    </source>
</evidence>
<dbReference type="PANTHER" id="PTHR43065">
    <property type="entry name" value="SENSOR HISTIDINE KINASE"/>
    <property type="match status" value="1"/>
</dbReference>
<dbReference type="PANTHER" id="PTHR43065:SF42">
    <property type="entry name" value="TWO-COMPONENT SENSOR PPRA"/>
    <property type="match status" value="1"/>
</dbReference>
<dbReference type="PROSITE" id="PS50109">
    <property type="entry name" value="HIS_KIN"/>
    <property type="match status" value="1"/>
</dbReference>
<comment type="catalytic activity">
    <reaction evidence="1">
        <text>ATP + protein L-histidine = ADP + protein N-phospho-L-histidine.</text>
        <dbReference type="EC" id="2.7.13.3"/>
    </reaction>
</comment>
<dbReference type="InterPro" id="IPR001789">
    <property type="entry name" value="Sig_transdc_resp-reg_receiver"/>
</dbReference>
<dbReference type="SMART" id="SM00448">
    <property type="entry name" value="REC"/>
    <property type="match status" value="1"/>
</dbReference>
<gene>
    <name evidence="14" type="ORF">DEA8626_02356</name>
</gene>
<dbReference type="CDD" id="cd00082">
    <property type="entry name" value="HisKA"/>
    <property type="match status" value="1"/>
</dbReference>
<dbReference type="Pfam" id="PF13426">
    <property type="entry name" value="PAS_9"/>
    <property type="match status" value="1"/>
</dbReference>
<accession>A0A2R8B877</accession>
<evidence type="ECO:0000259" key="11">
    <source>
        <dbReference type="PROSITE" id="PS50109"/>
    </source>
</evidence>
<evidence type="ECO:0000259" key="13">
    <source>
        <dbReference type="PROSITE" id="PS50112"/>
    </source>
</evidence>
<dbReference type="PROSITE" id="PS50110">
    <property type="entry name" value="RESPONSE_REGULATORY"/>
    <property type="match status" value="1"/>
</dbReference>
<keyword evidence="6" id="KW-0418">Kinase</keyword>
<feature type="domain" description="Response regulatory" evidence="12">
    <location>
        <begin position="414"/>
        <end position="530"/>
    </location>
</feature>
<dbReference type="EC" id="2.7.13.3" evidence="2"/>
<dbReference type="Pfam" id="PF02518">
    <property type="entry name" value="HATPase_c"/>
    <property type="match status" value="1"/>
</dbReference>
<dbReference type="SMART" id="SM00091">
    <property type="entry name" value="PAS"/>
    <property type="match status" value="1"/>
</dbReference>
<dbReference type="SMART" id="SM00387">
    <property type="entry name" value="HATPase_c"/>
    <property type="match status" value="1"/>
</dbReference>
<dbReference type="Gene3D" id="3.30.450.20">
    <property type="entry name" value="PAS domain"/>
    <property type="match status" value="1"/>
</dbReference>
<feature type="domain" description="PAS" evidence="13">
    <location>
        <begin position="27"/>
        <end position="97"/>
    </location>
</feature>
<dbReference type="InterPro" id="IPR036097">
    <property type="entry name" value="HisK_dim/P_sf"/>
</dbReference>
<dbReference type="InterPro" id="IPR000014">
    <property type="entry name" value="PAS"/>
</dbReference>
<dbReference type="Proteomes" id="UP000244924">
    <property type="component" value="Unassembled WGS sequence"/>
</dbReference>
<dbReference type="InterPro" id="IPR035965">
    <property type="entry name" value="PAS-like_dom_sf"/>
</dbReference>
<comment type="function">
    <text evidence="8">Putative oxygen sensor; modulates the activity of FixJ, a transcriptional activator of nitrogen fixation fixK gene. FixL probably acts as a kinase that phosphorylates FixJ.</text>
</comment>
<dbReference type="Pfam" id="PF00512">
    <property type="entry name" value="HisKA"/>
    <property type="match status" value="1"/>
</dbReference>
<keyword evidence="5" id="KW-0547">Nucleotide-binding</keyword>
<dbReference type="Pfam" id="PF00072">
    <property type="entry name" value="Response_reg"/>
    <property type="match status" value="1"/>
</dbReference>
<feature type="modified residue" description="4-aspartylphosphate" evidence="10">
    <location>
        <position position="464"/>
    </location>
</feature>
<keyword evidence="3 10" id="KW-0597">Phosphoprotein</keyword>
<reference evidence="14 15" key="1">
    <citation type="submission" date="2018-03" db="EMBL/GenBank/DDBJ databases">
        <authorList>
            <person name="Keele B.F."/>
        </authorList>
    </citation>
    <scope>NUCLEOTIDE SEQUENCE [LARGE SCALE GENOMIC DNA]</scope>
    <source>
        <strain evidence="14 15">CECT 8626</strain>
    </source>
</reference>
<evidence type="ECO:0000256" key="6">
    <source>
        <dbReference type="ARBA" id="ARBA00022777"/>
    </source>
</evidence>
<name>A0A2R8B877_9RHOB</name>
<evidence type="ECO:0000313" key="14">
    <source>
        <dbReference type="EMBL" id="SPH18811.1"/>
    </source>
</evidence>
<evidence type="ECO:0000256" key="4">
    <source>
        <dbReference type="ARBA" id="ARBA00022679"/>
    </source>
</evidence>
<keyword evidence="7" id="KW-0067">ATP-binding</keyword>
<dbReference type="CDD" id="cd00130">
    <property type="entry name" value="PAS"/>
    <property type="match status" value="1"/>
</dbReference>
<dbReference type="GO" id="GO:0000155">
    <property type="term" value="F:phosphorelay sensor kinase activity"/>
    <property type="evidence" value="ECO:0007669"/>
    <property type="project" value="InterPro"/>
</dbReference>
<dbReference type="EMBL" id="OMOQ01000001">
    <property type="protein sequence ID" value="SPH18811.1"/>
    <property type="molecule type" value="Genomic_DNA"/>
</dbReference>
<dbReference type="Gene3D" id="3.30.565.10">
    <property type="entry name" value="Histidine kinase-like ATPase, C-terminal domain"/>
    <property type="match status" value="1"/>
</dbReference>
<keyword evidence="15" id="KW-1185">Reference proteome</keyword>
<dbReference type="InterPro" id="IPR011006">
    <property type="entry name" value="CheY-like_superfamily"/>
</dbReference>
<dbReference type="InterPro" id="IPR003594">
    <property type="entry name" value="HATPase_dom"/>
</dbReference>
<dbReference type="AlphaFoldDB" id="A0A2R8B877"/>